<keyword evidence="3" id="KW-1185">Reference proteome</keyword>
<dbReference type="AlphaFoldDB" id="A0A0V0QRF7"/>
<proteinExistence type="predicted"/>
<protein>
    <submittedName>
        <fullName evidence="2">Uncharacterized protein</fullName>
    </submittedName>
</protein>
<gene>
    <name evidence="2" type="ORF">PPERSA_04380</name>
</gene>
<feature type="coiled-coil region" evidence="1">
    <location>
        <begin position="1"/>
        <end position="95"/>
    </location>
</feature>
<accession>A0A0V0QRF7</accession>
<comment type="caution">
    <text evidence="2">The sequence shown here is derived from an EMBL/GenBank/DDBJ whole genome shotgun (WGS) entry which is preliminary data.</text>
</comment>
<keyword evidence="1" id="KW-0175">Coiled coil</keyword>
<feature type="coiled-coil region" evidence="1">
    <location>
        <begin position="368"/>
        <end position="456"/>
    </location>
</feature>
<organism evidence="2 3">
    <name type="scientific">Pseudocohnilembus persalinus</name>
    <name type="common">Ciliate</name>
    <dbReference type="NCBI Taxonomy" id="266149"/>
    <lineage>
        <taxon>Eukaryota</taxon>
        <taxon>Sar</taxon>
        <taxon>Alveolata</taxon>
        <taxon>Ciliophora</taxon>
        <taxon>Intramacronucleata</taxon>
        <taxon>Oligohymenophorea</taxon>
        <taxon>Scuticociliatia</taxon>
        <taxon>Philasterida</taxon>
        <taxon>Pseudocohnilembidae</taxon>
        <taxon>Pseudocohnilembus</taxon>
    </lineage>
</organism>
<feature type="coiled-coil region" evidence="1">
    <location>
        <begin position="219"/>
        <end position="305"/>
    </location>
</feature>
<evidence type="ECO:0000256" key="1">
    <source>
        <dbReference type="SAM" id="Coils"/>
    </source>
</evidence>
<name>A0A0V0QRF7_PSEPJ</name>
<dbReference type="Proteomes" id="UP000054937">
    <property type="component" value="Unassembled WGS sequence"/>
</dbReference>
<dbReference type="InParanoid" id="A0A0V0QRF7"/>
<reference evidence="2 3" key="1">
    <citation type="journal article" date="2015" name="Sci. Rep.">
        <title>Genome of the facultative scuticociliatosis pathogen Pseudocohnilembus persalinus provides insight into its virulence through horizontal gene transfer.</title>
        <authorList>
            <person name="Xiong J."/>
            <person name="Wang G."/>
            <person name="Cheng J."/>
            <person name="Tian M."/>
            <person name="Pan X."/>
            <person name="Warren A."/>
            <person name="Jiang C."/>
            <person name="Yuan D."/>
            <person name="Miao W."/>
        </authorList>
    </citation>
    <scope>NUCLEOTIDE SEQUENCE [LARGE SCALE GENOMIC DNA]</scope>
    <source>
        <strain evidence="2">36N120E</strain>
    </source>
</reference>
<sequence length="522" mass="63076">MKQLESNKNISDQQLTKMQKEIISLEQQLAKQEAQNQAMKQELDKKNIKFQEEIKQAKNSEKENQKESFSNVKKIRKLEQENTEFKKIVSTLQFELEQTQTLYSVEKSKYEKCKEFYDDLIVGQEELEEAVFQQKSQIKILEGINKQLSKQNKENLDKIEILSQEQEQVGELDQKFLKQNQILQRKKKEIQQKYYQNQQDHQETVYKLEKIIREQNIKIQKFMDEQELYREQASKENREKMSLQVQLEKEKDSKIKIKSDLGLASIKIQEMVELEKRIQNKNNYIQQLEKEIDDLKKKIRQDPNLNFNHDINYYKNSQNEKFVKQNQQKQDYDNELFGNQKQIVEKIIEKPVYVEKPVEIKVLDKGKDRAYENQIYDQKREIDRLESRITEYKNENLKLRELLNNSRQYDQEFAQKQNENMKEKYENQIQERDEIINDLKIRQEKLLTEIEFLAQQNIQRNNEVRSFLQEKNSEFQIQNGNQRVCRSFTQGFNPNNISNINNNDDENQNIYIQESDIDQFQE</sequence>
<dbReference type="EMBL" id="LDAU01000114">
    <property type="protein sequence ID" value="KRX04565.1"/>
    <property type="molecule type" value="Genomic_DNA"/>
</dbReference>
<evidence type="ECO:0000313" key="2">
    <source>
        <dbReference type="EMBL" id="KRX04565.1"/>
    </source>
</evidence>
<evidence type="ECO:0000313" key="3">
    <source>
        <dbReference type="Proteomes" id="UP000054937"/>
    </source>
</evidence>